<evidence type="ECO:0000313" key="1">
    <source>
        <dbReference type="EMBL" id="CAD8212251.1"/>
    </source>
</evidence>
<dbReference type="OrthoDB" id="295987at2759"/>
<dbReference type="Proteomes" id="UP000683925">
    <property type="component" value="Unassembled WGS sequence"/>
</dbReference>
<name>A0A8S1YF67_PAROT</name>
<proteinExistence type="predicted"/>
<protein>
    <submittedName>
        <fullName evidence="1">Uncharacterized protein</fullName>
    </submittedName>
</protein>
<organism evidence="1 2">
    <name type="scientific">Paramecium octaurelia</name>
    <dbReference type="NCBI Taxonomy" id="43137"/>
    <lineage>
        <taxon>Eukaryota</taxon>
        <taxon>Sar</taxon>
        <taxon>Alveolata</taxon>
        <taxon>Ciliophora</taxon>
        <taxon>Intramacronucleata</taxon>
        <taxon>Oligohymenophorea</taxon>
        <taxon>Peniculida</taxon>
        <taxon>Parameciidae</taxon>
        <taxon>Paramecium</taxon>
    </lineage>
</organism>
<keyword evidence="2" id="KW-1185">Reference proteome</keyword>
<dbReference type="EMBL" id="CAJJDP010000159">
    <property type="protein sequence ID" value="CAD8212251.1"/>
    <property type="molecule type" value="Genomic_DNA"/>
</dbReference>
<dbReference type="AlphaFoldDB" id="A0A8S1YF67"/>
<dbReference type="OMA" id="QYHSSDQ"/>
<comment type="caution">
    <text evidence="1">The sequence shown here is derived from an EMBL/GenBank/DDBJ whole genome shotgun (WGS) entry which is preliminary data.</text>
</comment>
<evidence type="ECO:0000313" key="2">
    <source>
        <dbReference type="Proteomes" id="UP000683925"/>
    </source>
</evidence>
<accession>A0A8S1YF67</accession>
<gene>
    <name evidence="1" type="ORF">POCTA_138.1.T1570057</name>
</gene>
<reference evidence="1" key="1">
    <citation type="submission" date="2021-01" db="EMBL/GenBank/DDBJ databases">
        <authorList>
            <consortium name="Genoscope - CEA"/>
            <person name="William W."/>
        </authorList>
    </citation>
    <scope>NUCLEOTIDE SEQUENCE</scope>
</reference>
<sequence>MQYGKRENELRKPKIELLFPEELEKQILPNESVESLDSFLPQYHSSDQQQFESEHRIVLYLRQLGIEFKTDPRNKEQEYYEKSKKKGIIFQASISESPQLGPQKNNQIFQLKQMNIGEFTPWLNPLLARKKQSLET</sequence>